<dbReference type="PANTHER" id="PTHR34822">
    <property type="entry name" value="GRPB DOMAIN PROTEIN (AFU_ORTHOLOGUE AFUA_1G01530)"/>
    <property type="match status" value="1"/>
</dbReference>
<protein>
    <submittedName>
        <fullName evidence="1">GrpB-like predicted nucleotidyltransferase (UPF0157 family)</fullName>
    </submittedName>
</protein>
<evidence type="ECO:0000313" key="1">
    <source>
        <dbReference type="EMBL" id="MBP1965657.1"/>
    </source>
</evidence>
<comment type="caution">
    <text evidence="1">The sequence shown here is derived from an EMBL/GenBank/DDBJ whole genome shotgun (WGS) entry which is preliminary data.</text>
</comment>
<dbReference type="EMBL" id="JAGGKV010000015">
    <property type="protein sequence ID" value="MBP1965657.1"/>
    <property type="molecule type" value="Genomic_DNA"/>
</dbReference>
<dbReference type="InterPro" id="IPR043519">
    <property type="entry name" value="NT_sf"/>
</dbReference>
<proteinExistence type="predicted"/>
<dbReference type="InterPro" id="IPR007344">
    <property type="entry name" value="GrpB/CoaE"/>
</dbReference>
<dbReference type="Proteomes" id="UP001519344">
    <property type="component" value="Unassembled WGS sequence"/>
</dbReference>
<name>A0ABS4I416_9BACL</name>
<dbReference type="PANTHER" id="PTHR34822:SF1">
    <property type="entry name" value="GRPB FAMILY PROTEIN"/>
    <property type="match status" value="1"/>
</dbReference>
<organism evidence="1 2">
    <name type="scientific">Paenibacillus aceris</name>
    <dbReference type="NCBI Taxonomy" id="869555"/>
    <lineage>
        <taxon>Bacteria</taxon>
        <taxon>Bacillati</taxon>
        <taxon>Bacillota</taxon>
        <taxon>Bacilli</taxon>
        <taxon>Bacillales</taxon>
        <taxon>Paenibacillaceae</taxon>
        <taxon>Paenibacillus</taxon>
    </lineage>
</organism>
<evidence type="ECO:0000313" key="2">
    <source>
        <dbReference type="Proteomes" id="UP001519344"/>
    </source>
</evidence>
<dbReference type="SUPFAM" id="SSF81301">
    <property type="entry name" value="Nucleotidyltransferase"/>
    <property type="match status" value="1"/>
</dbReference>
<reference evidence="1 2" key="1">
    <citation type="submission" date="2021-03" db="EMBL/GenBank/DDBJ databases">
        <title>Genomic Encyclopedia of Type Strains, Phase IV (KMG-IV): sequencing the most valuable type-strain genomes for metagenomic binning, comparative biology and taxonomic classification.</title>
        <authorList>
            <person name="Goeker M."/>
        </authorList>
    </citation>
    <scope>NUCLEOTIDE SEQUENCE [LARGE SCALE GENOMIC DNA]</scope>
    <source>
        <strain evidence="1 2">DSM 24950</strain>
    </source>
</reference>
<accession>A0ABS4I416</accession>
<dbReference type="Gene3D" id="3.30.460.10">
    <property type="entry name" value="Beta Polymerase, domain 2"/>
    <property type="match status" value="1"/>
</dbReference>
<keyword evidence="2" id="KW-1185">Reference proteome</keyword>
<sequence>MGTSLIVREYDPSWVQLFQQLRGFVLPVLSDFVVAIEHVGSTSVPGLAAKPIVDIDVVVPKQSDVLKAIQRLATIGYVHEGDLGTTGREAFIPPADVTWHHLYVCTMENSEYKRHILFRDYLRNHPVAAKQYGDLKLELAQRFQNDRLAYTNAKGDFVREILQRATTLTQNDG</sequence>
<dbReference type="Pfam" id="PF04229">
    <property type="entry name" value="GrpB"/>
    <property type="match status" value="1"/>
</dbReference>
<gene>
    <name evidence="1" type="ORF">J2Z65_004902</name>
</gene>
<dbReference type="RefSeq" id="WP_167059426.1">
    <property type="nucleotide sequence ID" value="NZ_JAAOZR010000023.1"/>
</dbReference>